<protein>
    <submittedName>
        <fullName evidence="1">Uncharacterized protein</fullName>
    </submittedName>
</protein>
<dbReference type="Proteomes" id="UP000000268">
    <property type="component" value="Chromosome"/>
</dbReference>
<keyword evidence="2" id="KW-1185">Reference proteome</keyword>
<dbReference type="HOGENOM" id="CLU_034825_0_0_3"/>
<reference evidence="1 2" key="1">
    <citation type="journal article" date="2008" name="Proc. Natl. Acad. Sci. U.S.A.">
        <title>Niche adaptation and genome expansion in the chlorophyll d-producing cyanobacterium Acaryochloris marina.</title>
        <authorList>
            <person name="Swingley W.D."/>
            <person name="Chen M."/>
            <person name="Cheung P.C."/>
            <person name="Conrad A.L."/>
            <person name="Dejesa L.C."/>
            <person name="Hao J."/>
            <person name="Honchak B.M."/>
            <person name="Karbach L.E."/>
            <person name="Kurdoglu A."/>
            <person name="Lahiri S."/>
            <person name="Mastrian S.D."/>
            <person name="Miyashita H."/>
            <person name="Page L."/>
            <person name="Ramakrishna P."/>
            <person name="Satoh S."/>
            <person name="Sattley W.M."/>
            <person name="Shimada Y."/>
            <person name="Taylor H.L."/>
            <person name="Tomo T."/>
            <person name="Tsuchiya T."/>
            <person name="Wang Z.T."/>
            <person name="Raymond J."/>
            <person name="Mimuro M."/>
            <person name="Blankenship R.E."/>
            <person name="Touchman J.W."/>
        </authorList>
    </citation>
    <scope>NUCLEOTIDE SEQUENCE [LARGE SCALE GENOMIC DNA]</scope>
    <source>
        <strain evidence="2">MBIC 11017</strain>
    </source>
</reference>
<dbReference type="InterPro" id="IPR036278">
    <property type="entry name" value="Sialidase_sf"/>
</dbReference>
<evidence type="ECO:0000313" key="2">
    <source>
        <dbReference type="Proteomes" id="UP000000268"/>
    </source>
</evidence>
<gene>
    <name evidence="1" type="ordered locus">AM1_3227</name>
</gene>
<dbReference type="KEGG" id="amr:AM1_3227"/>
<name>B0CFS0_ACAM1</name>
<evidence type="ECO:0000313" key="1">
    <source>
        <dbReference type="EMBL" id="ABW28224.1"/>
    </source>
</evidence>
<accession>B0CFS0</accession>
<dbReference type="eggNOG" id="ENOG503255I">
    <property type="taxonomic scope" value="Bacteria"/>
</dbReference>
<organism evidence="1 2">
    <name type="scientific">Acaryochloris marina (strain MBIC 11017)</name>
    <dbReference type="NCBI Taxonomy" id="329726"/>
    <lineage>
        <taxon>Bacteria</taxon>
        <taxon>Bacillati</taxon>
        <taxon>Cyanobacteriota</taxon>
        <taxon>Cyanophyceae</taxon>
        <taxon>Acaryochloridales</taxon>
        <taxon>Acaryochloridaceae</taxon>
        <taxon>Acaryochloris</taxon>
    </lineage>
</organism>
<dbReference type="AlphaFoldDB" id="B0CFS0"/>
<dbReference type="SUPFAM" id="SSF50939">
    <property type="entry name" value="Sialidases"/>
    <property type="match status" value="1"/>
</dbReference>
<dbReference type="EMBL" id="CP000828">
    <property type="protein sequence ID" value="ABW28224.1"/>
    <property type="molecule type" value="Genomic_DNA"/>
</dbReference>
<proteinExistence type="predicted"/>
<sequence>MIAGTGAIASQFVQWPLGSSSAVQVCSQVPTTDVTSRLENLGSPFTTGQYAKSQPYARNVWVMVPFQNQIYLGHGDSNANQGPIPLWFFDPNANQFQFKFVAPEEEIRSFQTIDSELYTPGIDARESWDLGNIYRLQQQEWQKIRTLPGGVHVWSIAKFADQLWSVIRRSDNRGYLITSRDKGQTWQDIQTLNTSPAHMARFEKSLYIFVGGRPWQVGSTLKPIQRQDLDRTTLFPNHSQATQVRKTAVFQSQLAYISKGSRYISHTSQAIRVLNSADPHLQPPGLFIATSLASNNTQVQRVQLKPQEVPWDVITTPKGLFVLTSERQRGAGKLRFINRVRQANHPQHWCEILRFEADTFARSLTQYQNQWYFGLGTDYGAEYGLKSYTPTAHPLSGTILRTPSP</sequence>